<proteinExistence type="predicted"/>
<feature type="region of interest" description="Disordered" evidence="3">
    <location>
        <begin position="33"/>
        <end position="95"/>
    </location>
</feature>
<feature type="compositionally biased region" description="Low complexity" evidence="3">
    <location>
        <begin position="151"/>
        <end position="168"/>
    </location>
</feature>
<feature type="non-terminal residue" evidence="4">
    <location>
        <position position="168"/>
    </location>
</feature>
<dbReference type="PROSITE" id="PS50935">
    <property type="entry name" value="SSB"/>
    <property type="match status" value="1"/>
</dbReference>
<dbReference type="InterPro" id="IPR000424">
    <property type="entry name" value="Primosome_PriB/ssb"/>
</dbReference>
<keyword evidence="1 2" id="KW-0238">DNA-binding</keyword>
<dbReference type="InterPro" id="IPR012340">
    <property type="entry name" value="NA-bd_OB-fold"/>
</dbReference>
<reference evidence="4" key="1">
    <citation type="submission" date="2015-01" db="EMBL/GenBank/DDBJ databases">
        <title>The Genome Sequence of Cryptococcus gattii CA1280.</title>
        <authorList>
            <consortium name="The Broad Institute Genomics Platform"/>
            <person name="Cuomo C."/>
            <person name="Litvintseva A."/>
            <person name="Chen Y."/>
            <person name="Heitman J."/>
            <person name="Sun S."/>
            <person name="Springer D."/>
            <person name="Dromer F."/>
            <person name="Young S."/>
            <person name="Zeng Q."/>
            <person name="Gargeya S."/>
            <person name="Abouelleil A."/>
            <person name="Alvarado L."/>
            <person name="Chapman S.B."/>
            <person name="Gainer-Dewar J."/>
            <person name="Goldberg J."/>
            <person name="Griggs A."/>
            <person name="Gujja S."/>
            <person name="Hansen M."/>
            <person name="Howarth C."/>
            <person name="Imamovic A."/>
            <person name="Larimer J."/>
            <person name="Murphy C."/>
            <person name="Naylor J."/>
            <person name="Pearson M."/>
            <person name="Priest M."/>
            <person name="Roberts A."/>
            <person name="Saif S."/>
            <person name="Shea T."/>
            <person name="Sykes S."/>
            <person name="Wortman J."/>
            <person name="Nusbaum C."/>
            <person name="Birren B."/>
        </authorList>
    </citation>
    <scope>NUCLEOTIDE SEQUENCE [LARGE SCALE GENOMIC DNA]</scope>
    <source>
        <strain evidence="4">CA1280</strain>
    </source>
</reference>
<dbReference type="EMBL" id="KN847974">
    <property type="protein sequence ID" value="KIR49745.1"/>
    <property type="molecule type" value="Genomic_DNA"/>
</dbReference>
<dbReference type="OrthoDB" id="1078367at2759"/>
<name>A0A0D0VWG7_CRYGA</name>
<evidence type="ECO:0000313" key="4">
    <source>
        <dbReference type="EMBL" id="KIR49745.1"/>
    </source>
</evidence>
<dbReference type="CDD" id="cd04496">
    <property type="entry name" value="SSB_OBF"/>
    <property type="match status" value="1"/>
</dbReference>
<evidence type="ECO:0000256" key="1">
    <source>
        <dbReference type="ARBA" id="ARBA00023125"/>
    </source>
</evidence>
<dbReference type="AlphaFoldDB" id="A0A0D0VWG7"/>
<organism evidence="4">
    <name type="scientific">Cryptococcus bacillisporus CA1280</name>
    <dbReference type="NCBI Taxonomy" id="1296109"/>
    <lineage>
        <taxon>Eukaryota</taxon>
        <taxon>Fungi</taxon>
        <taxon>Dikarya</taxon>
        <taxon>Basidiomycota</taxon>
        <taxon>Agaricomycotina</taxon>
        <taxon>Tremellomycetes</taxon>
        <taxon>Tremellales</taxon>
        <taxon>Cryptococcaceae</taxon>
        <taxon>Cryptococcus</taxon>
        <taxon>Cryptococcus gattii species complex</taxon>
    </lineage>
</organism>
<evidence type="ECO:0008006" key="5">
    <source>
        <dbReference type="Google" id="ProtNLM"/>
    </source>
</evidence>
<feature type="compositionally biased region" description="Basic residues" evidence="3">
    <location>
        <begin position="133"/>
        <end position="150"/>
    </location>
</feature>
<evidence type="ECO:0000256" key="3">
    <source>
        <dbReference type="SAM" id="MobiDB-lite"/>
    </source>
</evidence>
<feature type="compositionally biased region" description="Polar residues" evidence="3">
    <location>
        <begin position="82"/>
        <end position="94"/>
    </location>
</feature>
<accession>A0A0D0VWG7</accession>
<dbReference type="HOGENOM" id="CLU_136551_0_0_1"/>
<evidence type="ECO:0000256" key="2">
    <source>
        <dbReference type="PROSITE-ProRule" id="PRU00252"/>
    </source>
</evidence>
<dbReference type="Gene3D" id="2.40.50.140">
    <property type="entry name" value="Nucleic acid-binding proteins"/>
    <property type="match status" value="1"/>
</dbReference>
<dbReference type="GO" id="GO:0003697">
    <property type="term" value="F:single-stranded DNA binding"/>
    <property type="evidence" value="ECO:0007669"/>
    <property type="project" value="InterPro"/>
</dbReference>
<sequence length="168" mass="18706">MFRPAIARPAASLARPLARTFVSRATFVGRLGTAPEKSTTSAGQPYYKYPLAVSKPPKRDADGSKPPPPPPRPARRAHHLQRSSSTKAAVTSRTDPVRADPSWFTIFNFNERAEARIESLVPGSLLYVEGTQHRHHHQSRCRRRRPRHQAVRLQGGQPQGPLQAQARV</sequence>
<feature type="region of interest" description="Disordered" evidence="3">
    <location>
        <begin position="132"/>
        <end position="168"/>
    </location>
</feature>
<protein>
    <recommendedName>
        <fullName evidence="5">Nucleic acid-binding protein</fullName>
    </recommendedName>
</protein>
<gene>
    <name evidence="4" type="ORF">I312_00835</name>
</gene>